<feature type="compositionally biased region" description="Polar residues" evidence="4">
    <location>
        <begin position="1"/>
        <end position="15"/>
    </location>
</feature>
<gene>
    <name evidence="5" type="ORF">GCM10009710_34590</name>
</gene>
<evidence type="ECO:0000313" key="6">
    <source>
        <dbReference type="Proteomes" id="UP001501057"/>
    </source>
</evidence>
<evidence type="ECO:0000256" key="4">
    <source>
        <dbReference type="SAM" id="MobiDB-lite"/>
    </source>
</evidence>
<keyword evidence="6" id="KW-1185">Reference proteome</keyword>
<dbReference type="PRINTS" id="PR00088">
    <property type="entry name" value="HAEMOXYGNASE"/>
</dbReference>
<dbReference type="PIRSF" id="PIRSF000343">
    <property type="entry name" value="Haem_Oase"/>
    <property type="match status" value="1"/>
</dbReference>
<feature type="region of interest" description="Disordered" evidence="4">
    <location>
        <begin position="1"/>
        <end position="29"/>
    </location>
</feature>
<dbReference type="PANTHER" id="PTHR10720:SF0">
    <property type="entry name" value="HEME OXYGENASE"/>
    <property type="match status" value="1"/>
</dbReference>
<accession>A0ABN2KAK7</accession>
<organism evidence="5 6">
    <name type="scientific">Aeromicrobium alkaliterrae</name>
    <dbReference type="NCBI Taxonomy" id="302168"/>
    <lineage>
        <taxon>Bacteria</taxon>
        <taxon>Bacillati</taxon>
        <taxon>Actinomycetota</taxon>
        <taxon>Actinomycetes</taxon>
        <taxon>Propionibacteriales</taxon>
        <taxon>Nocardioidaceae</taxon>
        <taxon>Aeromicrobium</taxon>
    </lineage>
</organism>
<dbReference type="EMBL" id="BAAAME010000010">
    <property type="protein sequence ID" value="GAA1751858.1"/>
    <property type="molecule type" value="Genomic_DNA"/>
</dbReference>
<reference evidence="5 6" key="1">
    <citation type="journal article" date="2019" name="Int. J. Syst. Evol. Microbiol.">
        <title>The Global Catalogue of Microorganisms (GCM) 10K type strain sequencing project: providing services to taxonomists for standard genome sequencing and annotation.</title>
        <authorList>
            <consortium name="The Broad Institute Genomics Platform"/>
            <consortium name="The Broad Institute Genome Sequencing Center for Infectious Disease"/>
            <person name="Wu L."/>
            <person name="Ma J."/>
        </authorList>
    </citation>
    <scope>NUCLEOTIDE SEQUENCE [LARGE SCALE GENOMIC DNA]</scope>
    <source>
        <strain evidence="5 6">JCM 13518</strain>
    </source>
</reference>
<dbReference type="Proteomes" id="UP001501057">
    <property type="component" value="Unassembled WGS sequence"/>
</dbReference>
<dbReference type="CDD" id="cd19165">
    <property type="entry name" value="HemeO"/>
    <property type="match status" value="1"/>
</dbReference>
<evidence type="ECO:0000313" key="5">
    <source>
        <dbReference type="EMBL" id="GAA1751858.1"/>
    </source>
</evidence>
<evidence type="ECO:0000256" key="3">
    <source>
        <dbReference type="ARBA" id="ARBA00023004"/>
    </source>
</evidence>
<proteinExistence type="predicted"/>
<dbReference type="PANTHER" id="PTHR10720">
    <property type="entry name" value="HEME OXYGENASE"/>
    <property type="match status" value="1"/>
</dbReference>
<dbReference type="Gene3D" id="1.20.910.10">
    <property type="entry name" value="Heme oxygenase-like"/>
    <property type="match status" value="1"/>
</dbReference>
<dbReference type="InterPro" id="IPR016053">
    <property type="entry name" value="Haem_Oase-like"/>
</dbReference>
<dbReference type="InterPro" id="IPR002051">
    <property type="entry name" value="Haem_Oase"/>
</dbReference>
<evidence type="ECO:0000256" key="2">
    <source>
        <dbReference type="ARBA" id="ARBA00022723"/>
    </source>
</evidence>
<evidence type="ECO:0000256" key="1">
    <source>
        <dbReference type="ARBA" id="ARBA00022617"/>
    </source>
</evidence>
<protein>
    <submittedName>
        <fullName evidence="5">Biliverdin-producing heme oxygenase</fullName>
    </submittedName>
</protein>
<sequence length="218" mass="23401">MTITQESPSAVSLSTLLREGSTSEHRDAEGSSFMTELLAGQVSAEGYAVYLSCLRRVYAALEGAAATLAADPIASAVIDPSLERLASIDADLAFWGGPVEHASPATDAYVSRVQQAAGEGALFVAHHYTRYLGDLSGGQAIGRLLARQFELDGAGVEFYAFPAIPKPKPYKDAYRERLDALPLDPSQQERVLAEVKTVFGLNGALFAELTQQLPAWRR</sequence>
<dbReference type="RefSeq" id="WP_344203891.1">
    <property type="nucleotide sequence ID" value="NZ_BAAAME010000010.1"/>
</dbReference>
<dbReference type="InterPro" id="IPR016084">
    <property type="entry name" value="Haem_Oase-like_multi-hlx"/>
</dbReference>
<keyword evidence="1" id="KW-0349">Heme</keyword>
<keyword evidence="3" id="KW-0408">Iron</keyword>
<dbReference type="SUPFAM" id="SSF48613">
    <property type="entry name" value="Heme oxygenase-like"/>
    <property type="match status" value="1"/>
</dbReference>
<comment type="caution">
    <text evidence="5">The sequence shown here is derived from an EMBL/GenBank/DDBJ whole genome shotgun (WGS) entry which is preliminary data.</text>
</comment>
<name>A0ABN2KAK7_9ACTN</name>
<dbReference type="Pfam" id="PF01126">
    <property type="entry name" value="Heme_oxygenase"/>
    <property type="match status" value="1"/>
</dbReference>
<keyword evidence="2" id="KW-0479">Metal-binding</keyword>